<reference evidence="2" key="2">
    <citation type="journal article" date="2023" name="Int. J. Mol. Sci.">
        <title>De Novo Assembly and Annotation of 11 Diverse Shrub Willow (Salix) Genomes Reveals Novel Gene Organization in Sex-Linked Regions.</title>
        <authorList>
            <person name="Hyden B."/>
            <person name="Feng K."/>
            <person name="Yates T.B."/>
            <person name="Jawdy S."/>
            <person name="Cereghino C."/>
            <person name="Smart L.B."/>
            <person name="Muchero W."/>
        </authorList>
    </citation>
    <scope>NUCLEOTIDE SEQUENCE</scope>
    <source>
        <tissue evidence="2">Shoot tip</tissue>
    </source>
</reference>
<dbReference type="AlphaFoldDB" id="A0A9Q0UB85"/>
<name>A0A9Q0UB85_SALPP</name>
<evidence type="ECO:0000313" key="2">
    <source>
        <dbReference type="EMBL" id="KAJ6726767.1"/>
    </source>
</evidence>
<gene>
    <name evidence="2" type="ORF">OIU79_004824</name>
</gene>
<dbReference type="OrthoDB" id="185373at2759"/>
<reference evidence="2" key="1">
    <citation type="submission" date="2022-11" db="EMBL/GenBank/DDBJ databases">
        <authorList>
            <person name="Hyden B.L."/>
            <person name="Feng K."/>
            <person name="Yates T."/>
            <person name="Jawdy S."/>
            <person name="Smart L.B."/>
            <person name="Muchero W."/>
        </authorList>
    </citation>
    <scope>NUCLEOTIDE SEQUENCE</scope>
    <source>
        <tissue evidence="2">Shoot tip</tissue>
    </source>
</reference>
<proteinExistence type="predicted"/>
<keyword evidence="3" id="KW-1185">Reference proteome</keyword>
<organism evidence="2 3">
    <name type="scientific">Salix purpurea</name>
    <name type="common">Purple osier willow</name>
    <dbReference type="NCBI Taxonomy" id="77065"/>
    <lineage>
        <taxon>Eukaryota</taxon>
        <taxon>Viridiplantae</taxon>
        <taxon>Streptophyta</taxon>
        <taxon>Embryophyta</taxon>
        <taxon>Tracheophyta</taxon>
        <taxon>Spermatophyta</taxon>
        <taxon>Magnoliopsida</taxon>
        <taxon>eudicotyledons</taxon>
        <taxon>Gunneridae</taxon>
        <taxon>Pentapetalae</taxon>
        <taxon>rosids</taxon>
        <taxon>fabids</taxon>
        <taxon>Malpighiales</taxon>
        <taxon>Salicaceae</taxon>
        <taxon>Saliceae</taxon>
        <taxon>Salix</taxon>
    </lineage>
</organism>
<protein>
    <submittedName>
        <fullName evidence="2">Uncharacterized protein</fullName>
    </submittedName>
</protein>
<feature type="region of interest" description="Disordered" evidence="1">
    <location>
        <begin position="1"/>
        <end position="22"/>
    </location>
</feature>
<dbReference type="Proteomes" id="UP001151532">
    <property type="component" value="Chromosome 8"/>
</dbReference>
<accession>A0A9Q0UB85</accession>
<comment type="caution">
    <text evidence="2">The sequence shown here is derived from an EMBL/GenBank/DDBJ whole genome shotgun (WGS) entry which is preliminary data.</text>
</comment>
<evidence type="ECO:0000256" key="1">
    <source>
        <dbReference type="SAM" id="MobiDB-lite"/>
    </source>
</evidence>
<sequence>MGKGIRSVEPGGDDQVMNGGLKKPILDASGLRKLLSCEEVEMGARIGDPIEQVTICATFDPSSSGFDDHQ</sequence>
<evidence type="ECO:0000313" key="3">
    <source>
        <dbReference type="Proteomes" id="UP001151532"/>
    </source>
</evidence>
<dbReference type="EMBL" id="JAPFFK010000013">
    <property type="protein sequence ID" value="KAJ6726767.1"/>
    <property type="molecule type" value="Genomic_DNA"/>
</dbReference>